<keyword evidence="2" id="KW-1185">Reference proteome</keyword>
<sequence>MLASGQIAAQVNGTYTEISLQTFADRVIVLITQLGKVGNLTQASIPQTTPLPSVEIFVQTTSEGEAQLPTPPAAIQLTPLLGYPPSNHLQTLHALYVSHVATLVWMVEVTGALSSNRRSVIVGVALQPQANPSENGLSSQERETFLGIMDLFQTTLSSTLQK</sequence>
<dbReference type="GeneID" id="19207320"/>
<dbReference type="RefSeq" id="XP_007764128.1">
    <property type="nucleotide sequence ID" value="XM_007765938.1"/>
</dbReference>
<evidence type="ECO:0008006" key="3">
    <source>
        <dbReference type="Google" id="ProtNLM"/>
    </source>
</evidence>
<evidence type="ECO:0000313" key="1">
    <source>
        <dbReference type="EMBL" id="EIW85125.1"/>
    </source>
</evidence>
<accession>A0A5M3N2M8</accession>
<dbReference type="AlphaFoldDB" id="A0A5M3N2M8"/>
<dbReference type="KEGG" id="cput:CONPUDRAFT_49077"/>
<dbReference type="OMA" id="GVMDMVQ"/>
<reference evidence="2" key="1">
    <citation type="journal article" date="2012" name="Science">
        <title>The Paleozoic origin of enzymatic lignin decomposition reconstructed from 31 fungal genomes.</title>
        <authorList>
            <person name="Floudas D."/>
            <person name="Binder M."/>
            <person name="Riley R."/>
            <person name="Barry K."/>
            <person name="Blanchette R.A."/>
            <person name="Henrissat B."/>
            <person name="Martinez A.T."/>
            <person name="Otillar R."/>
            <person name="Spatafora J.W."/>
            <person name="Yadav J.S."/>
            <person name="Aerts A."/>
            <person name="Benoit I."/>
            <person name="Boyd A."/>
            <person name="Carlson A."/>
            <person name="Copeland A."/>
            <person name="Coutinho P.M."/>
            <person name="de Vries R.P."/>
            <person name="Ferreira P."/>
            <person name="Findley K."/>
            <person name="Foster B."/>
            <person name="Gaskell J."/>
            <person name="Glotzer D."/>
            <person name="Gorecki P."/>
            <person name="Heitman J."/>
            <person name="Hesse C."/>
            <person name="Hori C."/>
            <person name="Igarashi K."/>
            <person name="Jurgens J.A."/>
            <person name="Kallen N."/>
            <person name="Kersten P."/>
            <person name="Kohler A."/>
            <person name="Kuees U."/>
            <person name="Kumar T.K.A."/>
            <person name="Kuo A."/>
            <person name="LaButti K."/>
            <person name="Larrondo L.F."/>
            <person name="Lindquist E."/>
            <person name="Ling A."/>
            <person name="Lombard V."/>
            <person name="Lucas S."/>
            <person name="Lundell T."/>
            <person name="Martin R."/>
            <person name="McLaughlin D.J."/>
            <person name="Morgenstern I."/>
            <person name="Morin E."/>
            <person name="Murat C."/>
            <person name="Nagy L.G."/>
            <person name="Nolan M."/>
            <person name="Ohm R.A."/>
            <person name="Patyshakuliyeva A."/>
            <person name="Rokas A."/>
            <person name="Ruiz-Duenas F.J."/>
            <person name="Sabat G."/>
            <person name="Salamov A."/>
            <person name="Samejima M."/>
            <person name="Schmutz J."/>
            <person name="Slot J.C."/>
            <person name="St John F."/>
            <person name="Stenlid J."/>
            <person name="Sun H."/>
            <person name="Sun S."/>
            <person name="Syed K."/>
            <person name="Tsang A."/>
            <person name="Wiebenga A."/>
            <person name="Young D."/>
            <person name="Pisabarro A."/>
            <person name="Eastwood D.C."/>
            <person name="Martin F."/>
            <person name="Cullen D."/>
            <person name="Grigoriev I.V."/>
            <person name="Hibbett D.S."/>
        </authorList>
    </citation>
    <scope>NUCLEOTIDE SEQUENCE [LARGE SCALE GENOMIC DNA]</scope>
    <source>
        <strain evidence="2">RWD-64-598 SS2</strain>
    </source>
</reference>
<protein>
    <recommendedName>
        <fullName evidence="3">Proteasome assembly chaperone 3</fullName>
    </recommendedName>
</protein>
<dbReference type="Proteomes" id="UP000053558">
    <property type="component" value="Unassembled WGS sequence"/>
</dbReference>
<gene>
    <name evidence="1" type="ORF">CONPUDRAFT_49077</name>
</gene>
<comment type="caution">
    <text evidence="1">The sequence shown here is derived from an EMBL/GenBank/DDBJ whole genome shotgun (WGS) entry which is preliminary data.</text>
</comment>
<evidence type="ECO:0000313" key="2">
    <source>
        <dbReference type="Proteomes" id="UP000053558"/>
    </source>
</evidence>
<dbReference type="EMBL" id="JH711574">
    <property type="protein sequence ID" value="EIW85125.1"/>
    <property type="molecule type" value="Genomic_DNA"/>
</dbReference>
<dbReference type="OrthoDB" id="5593278at2759"/>
<proteinExistence type="predicted"/>
<dbReference type="InterPro" id="IPR053720">
    <property type="entry name" value="Psm_Assembly_Chaperone"/>
</dbReference>
<dbReference type="Gene3D" id="3.30.230.90">
    <property type="match status" value="1"/>
</dbReference>
<name>A0A5M3N2M8_CONPW</name>
<organism evidence="1 2">
    <name type="scientific">Coniophora puteana (strain RWD-64-598)</name>
    <name type="common">Brown rot fungus</name>
    <dbReference type="NCBI Taxonomy" id="741705"/>
    <lineage>
        <taxon>Eukaryota</taxon>
        <taxon>Fungi</taxon>
        <taxon>Dikarya</taxon>
        <taxon>Basidiomycota</taxon>
        <taxon>Agaricomycotina</taxon>
        <taxon>Agaricomycetes</taxon>
        <taxon>Agaricomycetidae</taxon>
        <taxon>Boletales</taxon>
        <taxon>Coniophorineae</taxon>
        <taxon>Coniophoraceae</taxon>
        <taxon>Coniophora</taxon>
    </lineage>
</organism>